<dbReference type="Pfam" id="PF12973">
    <property type="entry name" value="Cupin_7"/>
    <property type="match status" value="1"/>
</dbReference>
<keyword evidence="3" id="KW-1185">Reference proteome</keyword>
<dbReference type="AlphaFoldDB" id="B8KXZ4"/>
<dbReference type="RefSeq" id="WP_009019861.1">
    <property type="nucleotide sequence ID" value="NZ_DS999411.1"/>
</dbReference>
<protein>
    <submittedName>
        <fullName evidence="2">Cupin domain protein</fullName>
    </submittedName>
</protein>
<name>B8KXZ4_9GAMM</name>
<organism evidence="2 3">
    <name type="scientific">Luminiphilus syltensis NOR5-1B</name>
    <dbReference type="NCBI Taxonomy" id="565045"/>
    <lineage>
        <taxon>Bacteria</taxon>
        <taxon>Pseudomonadati</taxon>
        <taxon>Pseudomonadota</taxon>
        <taxon>Gammaproteobacteria</taxon>
        <taxon>Cellvibrionales</taxon>
        <taxon>Halieaceae</taxon>
        <taxon>Luminiphilus</taxon>
    </lineage>
</organism>
<dbReference type="HOGENOM" id="CLU_156522_0_0_6"/>
<dbReference type="STRING" id="565045.NOR51B_1058"/>
<evidence type="ECO:0000313" key="3">
    <source>
        <dbReference type="Proteomes" id="UP000004699"/>
    </source>
</evidence>
<dbReference type="Proteomes" id="UP000004699">
    <property type="component" value="Unassembled WGS sequence"/>
</dbReference>
<reference evidence="3" key="1">
    <citation type="journal article" date="2013" name="BMC Microbiol.">
        <title>Taxonomy and evolution of bacteriochlorophyll a-containing members of the OM60/NOR5 clade of marine gammaproteobacteria: description of Luminiphilus syltensis gen. nov., sp. nov., reclassification of Haliea rubra as Pseudohaliea rubra gen. nov., comb. nov., and emendation of Chromatocurvus halotolerans.</title>
        <authorList>
            <person name="Spring S."/>
            <person name="Riedel T."/>
            <person name="Sproer C."/>
            <person name="Yan S."/>
            <person name="Harder J."/>
            <person name="Fuchs B.M."/>
        </authorList>
    </citation>
    <scope>NUCLEOTIDE SEQUENCE [LARGE SCALE GENOMIC DNA]</scope>
    <source>
        <strain evidence="3">NOR51-B</strain>
    </source>
</reference>
<gene>
    <name evidence="2" type="ORF">NOR51B_1058</name>
</gene>
<dbReference type="OrthoDB" id="9801227at2"/>
<dbReference type="InterPro" id="IPR025979">
    <property type="entry name" value="ChrR-like_cupin_dom"/>
</dbReference>
<dbReference type="Gene3D" id="2.60.120.10">
    <property type="entry name" value="Jelly Rolls"/>
    <property type="match status" value="1"/>
</dbReference>
<dbReference type="SUPFAM" id="SSF51182">
    <property type="entry name" value="RmlC-like cupins"/>
    <property type="match status" value="1"/>
</dbReference>
<dbReference type="InterPro" id="IPR011051">
    <property type="entry name" value="RmlC_Cupin_sf"/>
</dbReference>
<feature type="domain" description="ChrR-like cupin" evidence="1">
    <location>
        <begin position="28"/>
        <end position="110"/>
    </location>
</feature>
<proteinExistence type="predicted"/>
<evidence type="ECO:0000313" key="2">
    <source>
        <dbReference type="EMBL" id="EED35114.1"/>
    </source>
</evidence>
<dbReference type="eggNOG" id="COG0662">
    <property type="taxonomic scope" value="Bacteria"/>
</dbReference>
<evidence type="ECO:0000259" key="1">
    <source>
        <dbReference type="Pfam" id="PF12973"/>
    </source>
</evidence>
<dbReference type="EMBL" id="DS999411">
    <property type="protein sequence ID" value="EED35114.1"/>
    <property type="molecule type" value="Genomic_DNA"/>
</dbReference>
<accession>B8KXZ4</accession>
<sequence>MLDPKLRQVVSIRKDKLEPYNRYGDPIPGMSWMPLSGELHNGEFECFILRMDPGAESKPHEHVGFEEFLVMEGELIDCDDSTYRAGDYVRFLQGSKHTSRSPDGCTLLVILRGNNRTLGEMEMDEWSTPPLVRR</sequence>
<dbReference type="InterPro" id="IPR014710">
    <property type="entry name" value="RmlC-like_jellyroll"/>
</dbReference>